<keyword evidence="2" id="KW-1185">Reference proteome</keyword>
<reference evidence="1 2" key="1">
    <citation type="journal article" date="2019" name="Nat. Ecol. Evol.">
        <title>Megaphylogeny resolves global patterns of mushroom evolution.</title>
        <authorList>
            <person name="Varga T."/>
            <person name="Krizsan K."/>
            <person name="Foldi C."/>
            <person name="Dima B."/>
            <person name="Sanchez-Garcia M."/>
            <person name="Sanchez-Ramirez S."/>
            <person name="Szollosi G.J."/>
            <person name="Szarkandi J.G."/>
            <person name="Papp V."/>
            <person name="Albert L."/>
            <person name="Andreopoulos W."/>
            <person name="Angelini C."/>
            <person name="Antonin V."/>
            <person name="Barry K.W."/>
            <person name="Bougher N.L."/>
            <person name="Buchanan P."/>
            <person name="Buyck B."/>
            <person name="Bense V."/>
            <person name="Catcheside P."/>
            <person name="Chovatia M."/>
            <person name="Cooper J."/>
            <person name="Damon W."/>
            <person name="Desjardin D."/>
            <person name="Finy P."/>
            <person name="Geml J."/>
            <person name="Haridas S."/>
            <person name="Hughes K."/>
            <person name="Justo A."/>
            <person name="Karasinski D."/>
            <person name="Kautmanova I."/>
            <person name="Kiss B."/>
            <person name="Kocsube S."/>
            <person name="Kotiranta H."/>
            <person name="LaButti K.M."/>
            <person name="Lechner B.E."/>
            <person name="Liimatainen K."/>
            <person name="Lipzen A."/>
            <person name="Lukacs Z."/>
            <person name="Mihaltcheva S."/>
            <person name="Morgado L.N."/>
            <person name="Niskanen T."/>
            <person name="Noordeloos M.E."/>
            <person name="Ohm R.A."/>
            <person name="Ortiz-Santana B."/>
            <person name="Ovrebo C."/>
            <person name="Racz N."/>
            <person name="Riley R."/>
            <person name="Savchenko A."/>
            <person name="Shiryaev A."/>
            <person name="Soop K."/>
            <person name="Spirin V."/>
            <person name="Szebenyi C."/>
            <person name="Tomsovsky M."/>
            <person name="Tulloss R.E."/>
            <person name="Uehling J."/>
            <person name="Grigoriev I.V."/>
            <person name="Vagvolgyi C."/>
            <person name="Papp T."/>
            <person name="Martin F.M."/>
            <person name="Miettinen O."/>
            <person name="Hibbett D.S."/>
            <person name="Nagy L.G."/>
        </authorList>
    </citation>
    <scope>NUCLEOTIDE SEQUENCE [LARGE SCALE GENOMIC DNA]</scope>
    <source>
        <strain evidence="1 2">NL-1719</strain>
    </source>
</reference>
<name>A0ACD3A1F4_9AGAR</name>
<accession>A0ACD3A1F4</accession>
<evidence type="ECO:0000313" key="2">
    <source>
        <dbReference type="Proteomes" id="UP000308600"/>
    </source>
</evidence>
<proteinExistence type="predicted"/>
<protein>
    <submittedName>
        <fullName evidence="1">Uncharacterized protein</fullName>
    </submittedName>
</protein>
<gene>
    <name evidence="1" type="ORF">BDN72DRAFT_865125</name>
</gene>
<organism evidence="1 2">
    <name type="scientific">Pluteus cervinus</name>
    <dbReference type="NCBI Taxonomy" id="181527"/>
    <lineage>
        <taxon>Eukaryota</taxon>
        <taxon>Fungi</taxon>
        <taxon>Dikarya</taxon>
        <taxon>Basidiomycota</taxon>
        <taxon>Agaricomycotina</taxon>
        <taxon>Agaricomycetes</taxon>
        <taxon>Agaricomycetidae</taxon>
        <taxon>Agaricales</taxon>
        <taxon>Pluteineae</taxon>
        <taxon>Pluteaceae</taxon>
        <taxon>Pluteus</taxon>
    </lineage>
</organism>
<sequence length="233" mass="24528">MSFNTEQTPTRLLALAGVLALANTRPPAVSHVPSPCSSPVGSPASSGWAPPPSSPPGLLHRRSVLPGYVEPEGWASPMSPLTPLPPSPRPVMPEATAVEEVTPEQAAPVESIFIEDGMPDEDSLEAEVFGSVNSSQSSSTSVSPSLSSTERAADWESQHRASRKQYLLCLYPTCLGSKILDVAVIARQGGVEVRVNGEMTVAADKVVAGEDFIRNNCMSLTGLVVALRVLTKT</sequence>
<dbReference type="Proteomes" id="UP000308600">
    <property type="component" value="Unassembled WGS sequence"/>
</dbReference>
<dbReference type="EMBL" id="ML208969">
    <property type="protein sequence ID" value="TFK59469.1"/>
    <property type="molecule type" value="Genomic_DNA"/>
</dbReference>
<evidence type="ECO:0000313" key="1">
    <source>
        <dbReference type="EMBL" id="TFK59469.1"/>
    </source>
</evidence>